<dbReference type="EMBL" id="WSRP01000004">
    <property type="protein sequence ID" value="MVX55990.1"/>
    <property type="molecule type" value="Genomic_DNA"/>
</dbReference>
<evidence type="ECO:0000313" key="13">
    <source>
        <dbReference type="EMBL" id="MVX55990.1"/>
    </source>
</evidence>
<feature type="binding site" evidence="10">
    <location>
        <position position="182"/>
    </location>
    <ligand>
        <name>Zn(2+)</name>
        <dbReference type="ChEBI" id="CHEBI:29105"/>
    </ligand>
</feature>
<comment type="similarity">
    <text evidence="4 10">Belongs to the SIS family. GmhA subfamily.</text>
</comment>
<keyword evidence="8 10" id="KW-0413">Isomerase</keyword>
<evidence type="ECO:0000256" key="10">
    <source>
        <dbReference type="HAMAP-Rule" id="MF_00067"/>
    </source>
</evidence>
<evidence type="ECO:0000256" key="2">
    <source>
        <dbReference type="ARBA" id="ARBA00003172"/>
    </source>
</evidence>
<feature type="binding site" evidence="10">
    <location>
        <position position="67"/>
    </location>
    <ligand>
        <name>substrate</name>
    </ligand>
</feature>
<evidence type="ECO:0000256" key="9">
    <source>
        <dbReference type="ARBA" id="ARBA00023277"/>
    </source>
</evidence>
<keyword evidence="7 10" id="KW-0862">Zinc</keyword>
<evidence type="ECO:0000256" key="7">
    <source>
        <dbReference type="ARBA" id="ARBA00022833"/>
    </source>
</evidence>
<dbReference type="GO" id="GO:0008968">
    <property type="term" value="F:D-sedoheptulose 7-phosphate isomerase activity"/>
    <property type="evidence" value="ECO:0007669"/>
    <property type="project" value="UniProtKB-UniRule"/>
</dbReference>
<dbReference type="Gene3D" id="3.40.50.10490">
    <property type="entry name" value="Glucose-6-phosphate isomerase like protein, domain 1"/>
    <property type="match status" value="1"/>
</dbReference>
<keyword evidence="11" id="KW-0175">Coiled coil</keyword>
<feature type="binding site" evidence="10">
    <location>
        <begin position="54"/>
        <end position="56"/>
    </location>
    <ligand>
        <name>substrate</name>
    </ligand>
</feature>
<feature type="binding site" evidence="10">
    <location>
        <position position="63"/>
    </location>
    <ligand>
        <name>Zn(2+)</name>
        <dbReference type="ChEBI" id="CHEBI:29105"/>
    </ligand>
</feature>
<reference evidence="13 14" key="1">
    <citation type="submission" date="2019-12" db="EMBL/GenBank/DDBJ databases">
        <title>Microbes associate with the intestines of laboratory mice.</title>
        <authorList>
            <person name="Navarre W."/>
            <person name="Wong E."/>
        </authorList>
    </citation>
    <scope>NUCLEOTIDE SEQUENCE [LARGE SCALE GENOMIC DNA]</scope>
    <source>
        <strain evidence="13 14">NM82_D38</strain>
    </source>
</reference>
<dbReference type="InterPro" id="IPR004515">
    <property type="entry name" value="Phosphoheptose_Isoase"/>
</dbReference>
<dbReference type="PANTHER" id="PTHR30390">
    <property type="entry name" value="SEDOHEPTULOSE 7-PHOSPHATE ISOMERASE / DNAA INITIATOR-ASSOCIATING FACTOR FOR REPLICATION INITIATION"/>
    <property type="match status" value="1"/>
</dbReference>
<evidence type="ECO:0000256" key="4">
    <source>
        <dbReference type="ARBA" id="ARBA00009894"/>
    </source>
</evidence>
<dbReference type="NCBIfam" id="TIGR00441">
    <property type="entry name" value="gmhA"/>
    <property type="match status" value="1"/>
</dbReference>
<keyword evidence="9 10" id="KW-0119">Carbohydrate metabolism</keyword>
<comment type="caution">
    <text evidence="13">The sequence shown here is derived from an EMBL/GenBank/DDBJ whole genome shotgun (WGS) entry which is preliminary data.</text>
</comment>
<feature type="binding site" evidence="10">
    <location>
        <begin position="121"/>
        <end position="123"/>
    </location>
    <ligand>
        <name>substrate</name>
    </ligand>
</feature>
<proteinExistence type="inferred from homology"/>
<keyword evidence="5 10" id="KW-0963">Cytoplasm</keyword>
<protein>
    <recommendedName>
        <fullName evidence="10">Phosphoheptose isomerase</fullName>
        <ecNumber evidence="10">5.3.1.28</ecNumber>
    </recommendedName>
    <alternativeName>
        <fullName evidence="10">Sedoheptulose 7-phosphate isomerase</fullName>
    </alternativeName>
</protein>
<name>A0A6L6YED0_9BURK</name>
<evidence type="ECO:0000256" key="6">
    <source>
        <dbReference type="ARBA" id="ARBA00022723"/>
    </source>
</evidence>
<evidence type="ECO:0000256" key="3">
    <source>
        <dbReference type="ARBA" id="ARBA00004496"/>
    </source>
</evidence>
<dbReference type="Pfam" id="PF13580">
    <property type="entry name" value="SIS_2"/>
    <property type="match status" value="1"/>
</dbReference>
<dbReference type="OrthoDB" id="9810929at2"/>
<gene>
    <name evidence="10 13" type="primary">gmhA</name>
    <name evidence="13" type="ORF">E5987_02045</name>
</gene>
<dbReference type="InterPro" id="IPR050099">
    <property type="entry name" value="SIS_GmhA/DiaA_subfam"/>
</dbReference>
<comment type="cofactor">
    <cofactor evidence="10">
        <name>Zn(2+)</name>
        <dbReference type="ChEBI" id="CHEBI:29105"/>
    </cofactor>
    <text evidence="10">Binds 1 zinc ion per subunit.</text>
</comment>
<comment type="pathway">
    <text evidence="10">Carbohydrate biosynthesis; D-glycero-D-manno-heptose 7-phosphate biosynthesis; D-glycero-alpha-D-manno-heptose 7-phosphate and D-glycero-beta-D-manno-heptose 7-phosphate from sedoheptulose 7-phosphate: step 1/1.</text>
</comment>
<feature type="binding site" evidence="10">
    <location>
        <begin position="95"/>
        <end position="96"/>
    </location>
    <ligand>
        <name>substrate</name>
    </ligand>
</feature>
<dbReference type="GO" id="GO:0005975">
    <property type="term" value="P:carbohydrate metabolic process"/>
    <property type="evidence" value="ECO:0007669"/>
    <property type="project" value="UniProtKB-UniRule"/>
</dbReference>
<dbReference type="PROSITE" id="PS51464">
    <property type="entry name" value="SIS"/>
    <property type="match status" value="1"/>
</dbReference>
<evidence type="ECO:0000313" key="14">
    <source>
        <dbReference type="Proteomes" id="UP000472580"/>
    </source>
</evidence>
<evidence type="ECO:0000256" key="11">
    <source>
        <dbReference type="SAM" id="Coils"/>
    </source>
</evidence>
<feature type="binding site" evidence="10">
    <location>
        <position position="126"/>
    </location>
    <ligand>
        <name>substrate</name>
    </ligand>
</feature>
<dbReference type="InterPro" id="IPR035461">
    <property type="entry name" value="GmhA/DiaA"/>
</dbReference>
<feature type="binding site" evidence="10">
    <location>
        <position position="174"/>
    </location>
    <ligand>
        <name>substrate</name>
    </ligand>
</feature>
<comment type="catalytic activity">
    <reaction evidence="1 10">
        <text>2 D-sedoheptulose 7-phosphate = D-glycero-alpha-D-manno-heptose 7-phosphate + D-glycero-beta-D-manno-heptose 7-phosphate</text>
        <dbReference type="Rhea" id="RHEA:27489"/>
        <dbReference type="ChEBI" id="CHEBI:57483"/>
        <dbReference type="ChEBI" id="CHEBI:60203"/>
        <dbReference type="ChEBI" id="CHEBI:60204"/>
        <dbReference type="EC" id="5.3.1.28"/>
    </reaction>
</comment>
<evidence type="ECO:0000256" key="5">
    <source>
        <dbReference type="ARBA" id="ARBA00022490"/>
    </source>
</evidence>
<sequence length="204" mass="21689">MKDQIQQVKAALEEARSGLNNLIANEEALERVAQAANLMIASLKNGGKVMSCGNGGSLCDAMHFAEELSGRFRQDRPAIAAMSLADPSHMSCVANDFGYEYVFSRFLEAVGKEGDVLLAITTSGTSKNVVKAAQAAKARGVRVVALTGKSGTPICELADVAIVTPAGRFADRVQELHIKLIHIMIELIEAGLAESTESKEKENA</sequence>
<evidence type="ECO:0000259" key="12">
    <source>
        <dbReference type="PROSITE" id="PS51464"/>
    </source>
</evidence>
<dbReference type="RefSeq" id="WP_160334426.1">
    <property type="nucleotide sequence ID" value="NZ_CALPCR010000005.1"/>
</dbReference>
<dbReference type="UniPathway" id="UPA00041">
    <property type="reaction ID" value="UER00436"/>
</dbReference>
<dbReference type="GO" id="GO:0008270">
    <property type="term" value="F:zinc ion binding"/>
    <property type="evidence" value="ECO:0007669"/>
    <property type="project" value="UniProtKB-UniRule"/>
</dbReference>
<feature type="binding site" evidence="10">
    <location>
        <position position="67"/>
    </location>
    <ligand>
        <name>Zn(2+)</name>
        <dbReference type="ChEBI" id="CHEBI:29105"/>
    </ligand>
</feature>
<dbReference type="Proteomes" id="UP000472580">
    <property type="component" value="Unassembled WGS sequence"/>
</dbReference>
<evidence type="ECO:0000256" key="8">
    <source>
        <dbReference type="ARBA" id="ARBA00023235"/>
    </source>
</evidence>
<keyword evidence="14" id="KW-1185">Reference proteome</keyword>
<dbReference type="GO" id="GO:0097367">
    <property type="term" value="F:carbohydrate derivative binding"/>
    <property type="evidence" value="ECO:0007669"/>
    <property type="project" value="InterPro"/>
</dbReference>
<dbReference type="PANTHER" id="PTHR30390:SF7">
    <property type="entry name" value="PHOSPHOHEPTOSE ISOMERASE"/>
    <property type="match status" value="1"/>
</dbReference>
<dbReference type="GO" id="GO:0005737">
    <property type="term" value="C:cytoplasm"/>
    <property type="evidence" value="ECO:0007669"/>
    <property type="project" value="UniProtKB-SubCell"/>
</dbReference>
<dbReference type="EC" id="5.3.1.28" evidence="10"/>
<feature type="coiled-coil region" evidence="11">
    <location>
        <begin position="5"/>
        <end position="32"/>
    </location>
</feature>
<feature type="binding site" evidence="10">
    <location>
        <position position="174"/>
    </location>
    <ligand>
        <name>Zn(2+)</name>
        <dbReference type="ChEBI" id="CHEBI:29105"/>
    </ligand>
</feature>
<dbReference type="CDD" id="cd05006">
    <property type="entry name" value="SIS_GmhA"/>
    <property type="match status" value="1"/>
</dbReference>
<dbReference type="AlphaFoldDB" id="A0A6L6YED0"/>
<dbReference type="InterPro" id="IPR001347">
    <property type="entry name" value="SIS_dom"/>
</dbReference>
<dbReference type="SUPFAM" id="SSF53697">
    <property type="entry name" value="SIS domain"/>
    <property type="match status" value="1"/>
</dbReference>
<comment type="subcellular location">
    <subcellularLocation>
        <location evidence="3 10">Cytoplasm</location>
    </subcellularLocation>
</comment>
<feature type="domain" description="SIS" evidence="12">
    <location>
        <begin position="39"/>
        <end position="198"/>
    </location>
</feature>
<dbReference type="HAMAP" id="MF_00067">
    <property type="entry name" value="GmhA"/>
    <property type="match status" value="1"/>
</dbReference>
<comment type="subunit">
    <text evidence="10">Homotetramer.</text>
</comment>
<comment type="miscellaneous">
    <text evidence="10">The reaction produces a racemic mixture of D-glycero-alpha-D-manno-heptose 7-phosphate and D-glycero-beta-D-manno-heptose 7-phosphate.</text>
</comment>
<organism evidence="13 14">
    <name type="scientific">Parasutterella muris</name>
    <dbReference type="NCBI Taxonomy" id="2565572"/>
    <lineage>
        <taxon>Bacteria</taxon>
        <taxon>Pseudomonadati</taxon>
        <taxon>Pseudomonadota</taxon>
        <taxon>Betaproteobacteria</taxon>
        <taxon>Burkholderiales</taxon>
        <taxon>Sutterellaceae</taxon>
        <taxon>Parasutterella</taxon>
    </lineage>
</organism>
<dbReference type="GO" id="GO:2001061">
    <property type="term" value="P:D-glycero-D-manno-heptose 7-phosphate biosynthetic process"/>
    <property type="evidence" value="ECO:0007669"/>
    <property type="project" value="UniProtKB-UniPathway"/>
</dbReference>
<accession>A0A6L6YED0</accession>
<evidence type="ECO:0000256" key="1">
    <source>
        <dbReference type="ARBA" id="ARBA00000348"/>
    </source>
</evidence>
<keyword evidence="6 10" id="KW-0479">Metal-binding</keyword>
<comment type="function">
    <text evidence="2 10">Catalyzes the isomerization of sedoheptulose 7-phosphate in D-glycero-D-manno-heptose 7-phosphate.</text>
</comment>
<dbReference type="InterPro" id="IPR046348">
    <property type="entry name" value="SIS_dom_sf"/>
</dbReference>